<keyword evidence="7 12" id="KW-1133">Transmembrane helix</keyword>
<dbReference type="InterPro" id="IPR026919">
    <property type="entry name" value="ADGRV1"/>
</dbReference>
<keyword evidence="15" id="KW-1185">Reference proteome</keyword>
<dbReference type="SUPFAM" id="SSF49899">
    <property type="entry name" value="Concanavalin A-like lectins/glucanases"/>
    <property type="match status" value="1"/>
</dbReference>
<evidence type="ECO:0000259" key="13">
    <source>
        <dbReference type="PROSITE" id="PS50221"/>
    </source>
</evidence>
<evidence type="ECO:0000256" key="6">
    <source>
        <dbReference type="ARBA" id="ARBA00022837"/>
    </source>
</evidence>
<feature type="region of interest" description="Disordered" evidence="11">
    <location>
        <begin position="6195"/>
        <end position="6228"/>
    </location>
</feature>
<evidence type="ECO:0000313" key="15">
    <source>
        <dbReference type="Proteomes" id="UP000694915"/>
    </source>
</evidence>
<keyword evidence="8 12" id="KW-0472">Membrane</keyword>
<feature type="transmembrane region" description="Helical" evidence="12">
    <location>
        <begin position="5993"/>
        <end position="6018"/>
    </location>
</feature>
<dbReference type="InterPro" id="IPR013320">
    <property type="entry name" value="ConA-like_dom_sf"/>
</dbReference>
<evidence type="ECO:0000256" key="12">
    <source>
        <dbReference type="SAM" id="Phobius"/>
    </source>
</evidence>
<evidence type="ECO:0000256" key="9">
    <source>
        <dbReference type="ARBA" id="ARBA00023157"/>
    </source>
</evidence>
<dbReference type="PROSITE" id="PS50912">
    <property type="entry name" value="EAR"/>
    <property type="match status" value="6"/>
</dbReference>
<feature type="transmembrane region" description="Helical" evidence="12">
    <location>
        <begin position="6038"/>
        <end position="6062"/>
    </location>
</feature>
<feature type="repeat" description="EAR" evidence="10">
    <location>
        <begin position="3319"/>
        <end position="3367"/>
    </location>
</feature>
<feature type="compositionally biased region" description="Polar residues" evidence="11">
    <location>
        <begin position="6198"/>
        <end position="6221"/>
    </location>
</feature>
<dbReference type="SMART" id="SM00237">
    <property type="entry name" value="Calx_beta"/>
    <property type="match status" value="19"/>
</dbReference>
<feature type="compositionally biased region" description="Polar residues" evidence="11">
    <location>
        <begin position="6254"/>
        <end position="6272"/>
    </location>
</feature>
<dbReference type="SMART" id="SM00560">
    <property type="entry name" value="LamGL"/>
    <property type="match status" value="1"/>
</dbReference>
<dbReference type="PROSITE" id="PS50221">
    <property type="entry name" value="GAIN_B"/>
    <property type="match status" value="1"/>
</dbReference>
<keyword evidence="16" id="KW-0675">Receptor</keyword>
<proteinExistence type="predicted"/>
<dbReference type="PANTHER" id="PTHR46682">
    <property type="entry name" value="ADHESION G-PROTEIN COUPLED RECEPTOR V1"/>
    <property type="match status" value="1"/>
</dbReference>
<dbReference type="InterPro" id="IPR038081">
    <property type="entry name" value="CalX-like_sf"/>
</dbReference>
<gene>
    <name evidence="16" type="primary">Adgrv1</name>
</gene>
<dbReference type="InterPro" id="IPR057244">
    <property type="entry name" value="GAIN_B"/>
</dbReference>
<name>A0ABM1UCC1_MICOH</name>
<feature type="domain" description="G-protein coupled receptors family 2 profile 2" evidence="14">
    <location>
        <begin position="5887"/>
        <end position="6138"/>
    </location>
</feature>
<feature type="domain" description="GAIN-B" evidence="13">
    <location>
        <begin position="5729"/>
        <end position="5885"/>
    </location>
</feature>
<dbReference type="InterPro" id="IPR003644">
    <property type="entry name" value="Calx_beta"/>
</dbReference>
<dbReference type="InterPro" id="IPR005492">
    <property type="entry name" value="EPTP"/>
</dbReference>
<feature type="transmembrane region" description="Helical" evidence="12">
    <location>
        <begin position="5890"/>
        <end position="5910"/>
    </location>
</feature>
<evidence type="ECO:0000256" key="3">
    <source>
        <dbReference type="ARBA" id="ARBA00022692"/>
    </source>
</evidence>
<feature type="repeat" description="EAR" evidence="10">
    <location>
        <begin position="3277"/>
        <end position="3318"/>
    </location>
</feature>
<dbReference type="PROSITE" id="PS50261">
    <property type="entry name" value="G_PROTEIN_RECEP_F2_4"/>
    <property type="match status" value="1"/>
</dbReference>
<dbReference type="Pfam" id="PF13385">
    <property type="entry name" value="Laminin_G_3"/>
    <property type="match status" value="1"/>
</dbReference>
<evidence type="ECO:0000256" key="2">
    <source>
        <dbReference type="ARBA" id="ARBA00004645"/>
    </source>
</evidence>
<feature type="transmembrane region" description="Helical" evidence="12">
    <location>
        <begin position="5922"/>
        <end position="5941"/>
    </location>
</feature>
<dbReference type="PANTHER" id="PTHR46682:SF1">
    <property type="entry name" value="ADHESION G-PROTEIN COUPLED RECEPTOR V1"/>
    <property type="match status" value="1"/>
</dbReference>
<dbReference type="InterPro" id="IPR017981">
    <property type="entry name" value="GPCR_2-like_7TM"/>
</dbReference>
<dbReference type="RefSeq" id="XP_026639633.1">
    <property type="nucleotide sequence ID" value="XM_026783832.1"/>
</dbReference>
<organism evidence="15 16">
    <name type="scientific">Microtus ochrogaster</name>
    <name type="common">Prairie vole</name>
    <dbReference type="NCBI Taxonomy" id="79684"/>
    <lineage>
        <taxon>Eukaryota</taxon>
        <taxon>Metazoa</taxon>
        <taxon>Chordata</taxon>
        <taxon>Craniata</taxon>
        <taxon>Vertebrata</taxon>
        <taxon>Euteleostomi</taxon>
        <taxon>Mammalia</taxon>
        <taxon>Eutheria</taxon>
        <taxon>Euarchontoglires</taxon>
        <taxon>Glires</taxon>
        <taxon>Rodentia</taxon>
        <taxon>Myomorpha</taxon>
        <taxon>Muroidea</taxon>
        <taxon>Cricetidae</taxon>
        <taxon>Arvicolinae</taxon>
        <taxon>Microtus</taxon>
    </lineage>
</organism>
<feature type="repeat" description="EAR" evidence="10">
    <location>
        <begin position="3370"/>
        <end position="3415"/>
    </location>
</feature>
<evidence type="ECO:0000313" key="16">
    <source>
        <dbReference type="RefSeq" id="XP_026639633.1"/>
    </source>
</evidence>
<accession>A0ABM1UCC1</accession>
<dbReference type="Pfam" id="PF03160">
    <property type="entry name" value="Calx-beta"/>
    <property type="match status" value="32"/>
</dbReference>
<keyword evidence="9" id="KW-1015">Disulfide bond</keyword>
<feature type="transmembrane region" description="Helical" evidence="12">
    <location>
        <begin position="6089"/>
        <end position="6110"/>
    </location>
</feature>
<comment type="subcellular location">
    <subcellularLocation>
        <location evidence="2">Cell projection</location>
        <location evidence="2">Stereocilium</location>
    </subcellularLocation>
    <subcellularLocation>
        <location evidence="1">Membrane</location>
        <topology evidence="1">Multi-pass membrane protein</topology>
    </subcellularLocation>
</comment>
<evidence type="ECO:0000256" key="5">
    <source>
        <dbReference type="ARBA" id="ARBA00022737"/>
    </source>
</evidence>
<protein>
    <submittedName>
        <fullName evidence="16">G-protein coupled receptor 98</fullName>
    </submittedName>
</protein>
<feature type="transmembrane region" description="Helical" evidence="12">
    <location>
        <begin position="6116"/>
        <end position="6137"/>
    </location>
</feature>
<dbReference type="InterPro" id="IPR006558">
    <property type="entry name" value="LamG-like"/>
</dbReference>
<dbReference type="InterPro" id="IPR000832">
    <property type="entry name" value="GPCR_2_secretin-like"/>
</dbReference>
<dbReference type="Gene3D" id="2.60.220.50">
    <property type="match status" value="1"/>
</dbReference>
<reference evidence="16" key="1">
    <citation type="submission" date="2025-08" db="UniProtKB">
        <authorList>
            <consortium name="RefSeq"/>
        </authorList>
    </citation>
    <scope>IDENTIFICATION</scope>
</reference>
<dbReference type="InterPro" id="IPR046338">
    <property type="entry name" value="GAIN_dom_sf"/>
</dbReference>
<dbReference type="InterPro" id="IPR009039">
    <property type="entry name" value="EAR"/>
</dbReference>
<keyword evidence="6" id="KW-0106">Calcium</keyword>
<feature type="transmembrane region" description="Helical" evidence="12">
    <location>
        <begin position="5961"/>
        <end position="5981"/>
    </location>
</feature>
<dbReference type="Pfam" id="PF00002">
    <property type="entry name" value="7tm_2"/>
    <property type="match status" value="1"/>
</dbReference>
<feature type="repeat" description="EAR" evidence="10">
    <location>
        <begin position="3514"/>
        <end position="3556"/>
    </location>
</feature>
<keyword evidence="4" id="KW-0732">Signal</keyword>
<evidence type="ECO:0000259" key="14">
    <source>
        <dbReference type="PROSITE" id="PS50261"/>
    </source>
</evidence>
<sequence length="6287" mass="686597">MTWRWCCKNPVGRRARQHPIGCSRAAPAAPVAGGMISSFLLVSLPALLISFVSGEAEIRFAGQTEFFVNETSTTVIRLVIERLGEPANVTAIVSLNGEDTGDFFDTYAAAFIPSGGTNRTVYIAVCDDDLPEPDEAFTFLLTLQKPSANVKLGWPRTATVTILSNDNAFGIISFSAPSSISVIEPRSRNESVPLTLIREKGTYGVVTVTFDVSGGPNPPEEDLTPIRGNITFPPGRASVIHNWTILDDEVPENDEVFVIQLKTVEGGAEINASRSSVEIVVKKNDSPVKFVQSVYLIPEDDHILTIPVVRGKDVDGNMIGSDESEVSVSYKVIAGDSTAHAQPNVDFIDLQANTTLTFPPFVHESHLKFQIIDDSIPEIAESFHVVLLKNTLQGDAVLMGPSSVQVTIKPNDKPYGVLSFNSILFERPIIIDEDKASSSRFEEITVVRNGGTHGDVSVDWLLTRNSTDPSPVTADISPSSGTLRFAQGQMLASILLTVVDDDLPEEAEEFLLTILPPTAQGGAEVSEPAQLLLYIQDSDDVYGEIAFFPVEGQKMESSPTERCLSLSLARLGGAKGDVKVTYSALYIPAGAVDPLRAKDGVLNTSRSGSLLFPEHSNQVTAKLPIRNDAFLQNEAHFLVQLEAVILVNIFPPIPPVSPRFGKIRNISLLVTPAIANGEIGFLSNLPIILHEPRGSDTEVVYIPLHRDGTDGQATVYWSLKPSGFNSQAVTMDDTGPFNGSVVFLSGQSDTTIGITVKGDDIPELNETVTLSLDRVSVDSEVLKSGYTSRDLIILENDDPGGVFEFSQNSRGPYVIREGDAVELRITRSRGCLVKQFLRYHIEPRESNEFYGNTGVLEFTPGEREVVITLLSRLDGMPELDEPYWVILSSHGERESRLGSATVVNITILKNDEPHGIIDFVSDDLTVSIKESKGEDIYSAVYGVIRTRGNFGEVSVSWMVSPDFTQDVFPVQGTVYFGDQEFSKTLTVYSLVDEIPEEMEEFTIILFNATSGAQTGNRTTAFLRILRNDDPIYFAEPYVLRIQEGDTANFTVLRNGSVNVTCTVQYATMDGEASGREGDFVPVELGETLVFEAGSREQSVSVYVNDDEIPETDEPFYVILFNSTGDTVVYQYGIATVIIEANDDPNGVFSLEPIDKAVEEGKTNAFWILRHRGHFGNVSVMWQLFQNVSLQSGQEFYETSGTVNFIDGEGSKPIVLHAFPDRIPEFNEFYILKLINISGSGGQLAETNLQVTVMIPFNDDPFGIFVLDPECLEREVAEDVLSEDDMSYITNFTILRQQGIFGDVRVGWEILSGEFPAGLPPMLDFLLVGNFPSTVRLQPHMRRHHSGTDVLYFSGLEGAFGTVDPKYHPSRNNTIANFTFSAWLMPNANTNGFLIAKDDGNGSIYYGVKIQTNESHVTLSLHYKTFGSNVTYIAKTTVMKYLEEGVWLHVLIILDDGIIEFYLDGNAVPRGIRSLKGEAISDGPGILRIGAGMNGSDRFTGWMQDVRTYERKLTTEEIYELHAMPARNDLHPVSGYLEFRQGESAKSFIVSARDDSDEEGEEFFLLKLVSVYGGAQISEANATARLRIQKSDNANGLFGFTGACIPEITEEGSTVSCVIERTRGALDYVHVFYTISQIDSEGINYLVDDFANASGTVTFLPWQRSEVLNLYVLDEDIPELNEYFRVTLVSAVPGDGKLGSTPLSGASIDPEKETTDITIKASDHPYGLLQFSTGPPPQPEDAMSLPASSVPHLIVQEEDGEICLLVVRAQGLLGRVTVEFRTVSLTAFSPEDYQSVAGTIDFQSGERYKYIFINITDNSIPELEKSFKVELLNLDGGVSELFRIDGSGSGEGDMDFFFSPIHMHASLGVASQILVTIAASDHAHGVFEFSPESLFVSGTEPEDGYSTVVLNVTRTQGALSHVTLHWSIDSDLHGDLAVTSGNITFEIGQRTASITVEILPDEEPELDKALTMSICSVSSGSLGVLTNATLTILASDDPYGVFIFSNKTRPISVEEATHNVTLSIIRLKGLMGEVVISYATIDDMEKPSYFPPNLARASQGADYISASGSTLFRANQIEATITVSILDDDEPEQSESVFVELVNSTLVERVQNRPIPHSPRLGPKVETVAHLIIVANDDAFGTVQLSAPIVRVTENHVGPIINVTRSGGAFADVSVKFKAVPITAVAGEDYSIASSDVVLLEGETSKAVPIYIINDIYPELEESFLVQLLNQTTGGARLGAVTEAVITVEASDDPWGLFGFQNTKFIVEEPEFNSVRVSLPVIRNSGTLGNVTVQWVATINGQLATGDLRVVSGNVTFAPGETIQTLLLEVLADDVPEIEEVIQVQLTNASGGGTVGLDRVANIVISANDNPYGSVAFVRSVYHVQEPLERSSSANITVRRSGGHFGHLLLFYSTSDIDVVALAVEEGEDVLSYYESPTHEMPAPLWRTWVNVSSVEEAQDTCATLCLQEHACSAFSVVRTTDGPQCFWMTSWVSSTVNSSDFRTYKKNLTRVASLFSGQAVAGSDYEPAIRQGALMLEGHEFANLTISLLPDDIPEMDESFLISLLEVHLVNITDSFKNQPSIGQPNTSAVVIALNGDAFGVFMIYSVHPNTSENGSCVDVQEQPQTSVELVIQRTGGSLGQVMVEWRVIGGTATEGLDFIGAGDILTFAEGETTKTATLMILDDPEPEDDESILIHLVHTEGGSRILPSADTVTVNILANDNVAGIVSFQTASRSVIGLEGEILQFHVIRTPPGRGNVTVEWKIVGQNLEVSFANFTGQLFFSEGTLNKTIFVHLLDDNIPEEKEVYHVVLYDVKTQGVLPAGVALLDAQGYAAVLTVEASDEPHGVLNFALSSRFVLLQEANTTIQLFINREFGSLGAINVTYATVSGILSLKNETYGNPAEPEADFVPVMGFLVLEEGETTAAINVTVLEDDIPELKEYFLVNLTHVDLIMAPLTSFPPRLDSEGLTAQIVIDANDGAQGVIEWQRSRFEVNETHGTVTLVAQRTRETLGEVSLFMYAQNLEAQMGLDYMCSPQILHFADGERNKPVEVVILDDDIPEGDERFQLILTNPSPGLELGKNTIAWITVLANDDGPGVLSFNNTGHIFLREPTSLYVQESVAVLLIIREPAQGLFGTVAVQYVVTEVNSSTESKDLIPSKGFIVLEEGVRAKALHISAILDTEPEMDEHFVCTLFNPTGGARLGTHVQTLITILQNQAPLGLFSIAAIENSATSIDVEESNRSVYLNVSRTNGLDLPVSVQWETVSETAFGMRGVDVVFSVFQSLFDQTASGWCFFTVEDSVYGVMLRKSSLAVYRWQGTFIPVEDFNIQSPKTCEAFNIGVSPYLVITHGERNGEKPSINSVYTLTSGLKLFLVQTIIISGSCQVRHFTSGSQDYFIIASQRNDSELTQVFRWNGSIFVLHQRLPVQGVLGMALFSRGGSLFLAISQANVRRNALLFTWSGSRFTNFEDVPVSGITQVEALALGDDVYLVFAKNTFLGNQNSVDIFTWEMGQSSFRYFQSLDFATVNRIHSFTPASGIVHILLTGQSQSALYCWNSERNEFSFVLDAPAAHDAAFVTVKLLNSSKTLIALVGASHSHFYELTYISSQSDFIPSLGELMFEPGDREAIIAVNILDDTVPEKEESFRVQLKNPKGGAEIGASGYVRVTVLSNDDAYGVIAFAQNSLHKQVEEMERDSLVTLNVERLKGTHGRIAIAWEAAGSISDVFPTSGVISFTEDQALSTITLTVLADDLPELSEVVIVALTRIVTEGIEDPSKGATVDENRSKSVLTILPSDSPYGVVGWHTDSLFTRVTEPTENTTVLQLRVIRDKGLFGDISIHLIAKPNFLLPINNQATENEDYVLQDSVIIMKENIKETHAEVAILPDEAAELEEGLIVTITAVNLVNPDFPAEQPRVRRPRMEIAEIMIAENDDPRGIFTFHVARGVDGVVTAHEVPPPLNILQVPVTRLAGSFETVNVHWKAAPDSAGPEDFRPSQGILQFADGQVTALIEITIIDDSEFELMETFSIGLTSVTGGGRLGDDVVVTVAIPPNDSPFGMFGFQEKTVTVDESLLSDDSDSYVTLTVFRSPGGKGAVSLHWTLEEKAKDALSPWNGTLLFDENEYQKVIALRTLQDSTLKKDRRFTIELTGTDEIEISPVKGNASIIIRGDNGASEVGIASSSRHVMIGEPSATYNGTAFIRLLPGLQLIGKALNDDIPEEKCSYEFQLTGVSVGGALNESSVTASVTMVASDDPYGRFSFSHEQLRVSEAAQRVNVTVVRSGGSFGRVLVWYETDSHTAKAGWDFVPASGELLFEARERAKSLHVEILDDDLPEGPEEFALALTKVDLQGRGYDFTIQETGLQLDQPPVIGNVSIVQIIIMENDNVEGVIEFDPKYTAISVKEDARVITIPVLRLRGTYGHVSADFMSQGFSAVPGGYILHGSTVTFQHGQNLSFINVSIVNGSASEFEEQFEILLTGASDGAILGRHLVSKITITKSDSPFGVIRFLNQSKILIPNPNSTMFLHLVLQRTGGLLGESQVSWEIMGPNSHEALPPQNGDIEDPVSGTVSFREGDGSVRTIVVTVCPHEETEAEETFIVQLTPLKNAKLDPRAKAVAITVQKFGDPSGVIHFAPESLSKKMYSEPQPSDGPTSISFLVTRAKGVSGEIMVHWELSSEFDVTGDFLSTSGFFPIADGESEASFDVLLLPDDIPEIQEEYAVQLVSVEGGAELDLEKCTTWFSVSANDDPHGVFALYSDRQSILVGQNLSRSLQINITRLAGMFGDVAVRFQILSDNEEDPVATEDEERQLVIKDGTPYKVDLVPLKNQVFLPLGSNFTVQLVSVVLLSEPLYGLPTILQEAKSAILPVPEEAANSQVGFESSAFQLLDITAGTSQVTVSRRGTYGRLSVAWTVGYAPGSDIPEPVVIGNMTPTLGSLSFLHGERRKGMVLWAFPSPGRPEAFVLHLSGLRSNTVGGAQLRSGFATAEIEPMGVFQFSPSSRNLTVSEDAQRIRIHVQRLFGFHSDLITVSYSTTAGSAKPLEDFEPVQNGRLSFQRFQAEADFEITITDDQLPEIEETFYINLTSVENRGPRKGDANWRPRLNLDHSVAVVTILDNDDLAGVGVSVPTTAVMVALDSTLPATEASPTTHPSTSRVTAIPHTTEMSPTGTETAGVPATPEKLVATPAALSEKPDLAPGTVPDAIYGILSLGPPVIYVAEEKKNSTLSTAEILIQRTGGFTGNVSITVKTFGGRCVQKEPNVWPFQDVYGVANLTWAVEEEDFEEQALTLTFLDGEREHKISVQILDDEEPEGQEFFYVFLTDPRGGAQIVRGKDSSGFSDVAVIVITGSDLHNGIIGFSEESQRGLELREGAGESRQHLAVTRQPNRAFEDVQVFWRVTLNQTAPTLQKEGLNLIDELRFVAGVTTCTVGQTRCFIHLELNPEKVPHVETHFYVELYDVTAGAAINNSARFARIKVSRPDGPQGLISFAVGSRLAVAQKKATLISLQVARDSGTGMMMSVNFSTQELRSAETIGRVLISPAVSGKDFVRTEGTLVFEPGQRSAMLDVVLTPESASFNVFPKRFQIVLFDPKGGARIDQVYGTANVTLVSDVDSQAIWGLADQLHQPLHEDVLNRVLHNLNLRITTESTDEQLSAVMHLMEKITMKGKSQALSIKSRTLLYELLCELISPRRKDTRGFSHFAEVTEHFAFSLLTDVTCGSPGEKSQTILDSCPYLSILALRWYPQQINGHRFEGKEGDYIQIPERLLDVPDAEMAAGKEECALVQFVEYSSQQWFIAGNNLPALKDKVLSLNVKGWSAQALPSNNEVLYRIYAAEPRIVPQTSLCLLWNPAAASWLSDSQFCKVIEDTLDYVECACSHMSVYAVYAKTDRLSSYNEAFFSSGFICVSGLCLAVVSHMFCARCSMFAAKLLTHMMAASLGTQVVFLASAYASPQLSEESCAAVAAVTHYLYLCQFSWMLIQSVNFWYVLVMSDEHTERRYLLFCLLSWGLPSFVVILLIVILRGVYHRDMPQIYGLIHGDLCFIPNIYAALFTAALVPLMCLVVVFVVFIHAYQLKPQWKGYDDVFRGRTNAAEIPLILYLFALISVTWLWGGLHMAYRHVWMLVLFVIFNSLQGLYVFVVYFILHNQTCCPMKASYTVEMNGHPGPSAAFFTPGSGVPAAGEMNKSTQNLINAMEEVPSDWERASLQQTSQASPDLKTSPQNGTSFPSSGGYGQGALVADEESQEFDDLIFALKTGAGLSVSDNESGQGSQEGGTLTDSQIVELRRIPIADTHL</sequence>
<feature type="repeat" description="EAR" evidence="10">
    <location>
        <begin position="3463"/>
        <end position="3510"/>
    </location>
</feature>
<dbReference type="Gene3D" id="2.60.40.2030">
    <property type="match status" value="34"/>
</dbReference>
<dbReference type="Proteomes" id="UP000694915">
    <property type="component" value="Chromosome 19"/>
</dbReference>
<feature type="region of interest" description="Disordered" evidence="11">
    <location>
        <begin position="6253"/>
        <end position="6272"/>
    </location>
</feature>
<evidence type="ECO:0000256" key="7">
    <source>
        <dbReference type="ARBA" id="ARBA00022989"/>
    </source>
</evidence>
<evidence type="ECO:0000256" key="4">
    <source>
        <dbReference type="ARBA" id="ARBA00022729"/>
    </source>
</evidence>
<dbReference type="SUPFAM" id="SSF141072">
    <property type="entry name" value="CalX-like"/>
    <property type="match status" value="37"/>
</dbReference>
<dbReference type="Gene3D" id="2.60.120.200">
    <property type="match status" value="1"/>
</dbReference>
<evidence type="ECO:0000256" key="8">
    <source>
        <dbReference type="ARBA" id="ARBA00023136"/>
    </source>
</evidence>
<feature type="repeat" description="EAR" evidence="10">
    <location>
        <begin position="3417"/>
        <end position="3461"/>
    </location>
</feature>
<keyword evidence="3 12" id="KW-0812">Transmembrane</keyword>
<evidence type="ECO:0000256" key="10">
    <source>
        <dbReference type="PROSITE-ProRule" id="PRU00075"/>
    </source>
</evidence>
<evidence type="ECO:0000256" key="11">
    <source>
        <dbReference type="SAM" id="MobiDB-lite"/>
    </source>
</evidence>
<dbReference type="Gene3D" id="1.20.1070.10">
    <property type="entry name" value="Rhodopsin 7-helix transmembrane proteins"/>
    <property type="match status" value="1"/>
</dbReference>
<dbReference type="GeneID" id="101984857"/>
<dbReference type="Pfam" id="PF03736">
    <property type="entry name" value="EPTP"/>
    <property type="match status" value="1"/>
</dbReference>
<evidence type="ECO:0000256" key="1">
    <source>
        <dbReference type="ARBA" id="ARBA00004141"/>
    </source>
</evidence>
<keyword evidence="5" id="KW-0677">Repeat</keyword>